<gene>
    <name evidence="2" type="ORF">FDK13_33365</name>
</gene>
<feature type="signal peptide" evidence="1">
    <location>
        <begin position="1"/>
        <end position="22"/>
    </location>
</feature>
<sequence length="90" mass="9722">MKTKRIIFPVLAAMIAVGAAFATSETKEEKSKAVATFYVLNEDDSSYEVTTTRDPDCDTGSQVCEITTTATPDANNRIPKSQATATGWKN</sequence>
<feature type="chain" id="PRO_5020474015" evidence="1">
    <location>
        <begin position="23"/>
        <end position="90"/>
    </location>
</feature>
<keyword evidence="3" id="KW-1185">Reference proteome</keyword>
<protein>
    <submittedName>
        <fullName evidence="2">Uncharacterized protein</fullName>
    </submittedName>
</protein>
<evidence type="ECO:0000313" key="2">
    <source>
        <dbReference type="EMBL" id="TKT85726.1"/>
    </source>
</evidence>
<organism evidence="2 3">
    <name type="scientific">Dyadobacter frigoris</name>
    <dbReference type="NCBI Taxonomy" id="2576211"/>
    <lineage>
        <taxon>Bacteria</taxon>
        <taxon>Pseudomonadati</taxon>
        <taxon>Bacteroidota</taxon>
        <taxon>Cytophagia</taxon>
        <taxon>Cytophagales</taxon>
        <taxon>Spirosomataceae</taxon>
        <taxon>Dyadobacter</taxon>
    </lineage>
</organism>
<dbReference type="AlphaFoldDB" id="A0A4U6CNQ3"/>
<dbReference type="EMBL" id="SZVO01000028">
    <property type="protein sequence ID" value="TKT85726.1"/>
    <property type="molecule type" value="Genomic_DNA"/>
</dbReference>
<keyword evidence="1" id="KW-0732">Signal</keyword>
<evidence type="ECO:0000313" key="3">
    <source>
        <dbReference type="Proteomes" id="UP000304900"/>
    </source>
</evidence>
<dbReference type="Pfam" id="PF20130">
    <property type="entry name" value="DUF6520"/>
    <property type="match status" value="1"/>
</dbReference>
<dbReference type="RefSeq" id="WP_137344357.1">
    <property type="nucleotide sequence ID" value="NZ_SZVO01000028.1"/>
</dbReference>
<name>A0A4U6CNQ3_9BACT</name>
<reference evidence="2 3" key="1">
    <citation type="submission" date="2019-05" db="EMBL/GenBank/DDBJ databases">
        <title>Dyadobacter AR-3-8 sp. nov., isolated from arctic soil.</title>
        <authorList>
            <person name="Chaudhary D.K."/>
        </authorList>
    </citation>
    <scope>NUCLEOTIDE SEQUENCE [LARGE SCALE GENOMIC DNA]</scope>
    <source>
        <strain evidence="2 3">AR-3-8</strain>
    </source>
</reference>
<comment type="caution">
    <text evidence="2">The sequence shown here is derived from an EMBL/GenBank/DDBJ whole genome shotgun (WGS) entry which is preliminary data.</text>
</comment>
<dbReference type="InterPro" id="IPR045391">
    <property type="entry name" value="DUF6520"/>
</dbReference>
<dbReference type="Proteomes" id="UP000304900">
    <property type="component" value="Unassembled WGS sequence"/>
</dbReference>
<accession>A0A4U6CNQ3</accession>
<dbReference type="OrthoDB" id="961399at2"/>
<proteinExistence type="predicted"/>
<evidence type="ECO:0000256" key="1">
    <source>
        <dbReference type="SAM" id="SignalP"/>
    </source>
</evidence>